<gene>
    <name evidence="2" type="ORF">EMO92_09930</name>
</gene>
<reference evidence="2 3" key="1">
    <citation type="journal article" date="2019" name="Syst. Appl. Microbiol.">
        <title>Characterization of Bifidobacterium species in feaces of the Egyptian fruit bat: Description of B. vespertilionis sp. nov. and B. rousetti sp. nov.</title>
        <authorList>
            <person name="Modesto M."/>
            <person name="Satti M."/>
            <person name="Watanabe K."/>
            <person name="Puglisi E."/>
            <person name="Morelli L."/>
            <person name="Huang C.-H."/>
            <person name="Liou J.-S."/>
            <person name="Miyashita M."/>
            <person name="Tamura T."/>
            <person name="Saito S."/>
            <person name="Mori K."/>
            <person name="Huang L."/>
            <person name="Sciavilla P."/>
            <person name="Sandri C."/>
            <person name="Spiezio C."/>
            <person name="Vitali F."/>
            <person name="Cavalieri D."/>
            <person name="Perpetuini G."/>
            <person name="Tofalo R."/>
            <person name="Bonetti A."/>
            <person name="Arita M."/>
            <person name="Mattarelli P."/>
        </authorList>
    </citation>
    <scope>NUCLEOTIDE SEQUENCE [LARGE SCALE GENOMIC DNA]</scope>
    <source>
        <strain evidence="2 3">RST19</strain>
    </source>
</reference>
<dbReference type="CDD" id="cd04301">
    <property type="entry name" value="NAT_SF"/>
    <property type="match status" value="1"/>
</dbReference>
<keyword evidence="2" id="KW-0808">Transferase</keyword>
<dbReference type="AlphaFoldDB" id="A0A5J5E3P7"/>
<dbReference type="Proteomes" id="UP000326251">
    <property type="component" value="Unassembled WGS sequence"/>
</dbReference>
<dbReference type="EMBL" id="RZUG01000024">
    <property type="protein sequence ID" value="KAA8823492.1"/>
    <property type="molecule type" value="Genomic_DNA"/>
</dbReference>
<name>A0A5J5E3P7_9BIFI</name>
<organism evidence="2 3">
    <name type="scientific">Bifidobacterium reuteri</name>
    <dbReference type="NCBI Taxonomy" id="983706"/>
    <lineage>
        <taxon>Bacteria</taxon>
        <taxon>Bacillati</taxon>
        <taxon>Actinomycetota</taxon>
        <taxon>Actinomycetes</taxon>
        <taxon>Bifidobacteriales</taxon>
        <taxon>Bifidobacteriaceae</taxon>
        <taxon>Bifidobacterium</taxon>
    </lineage>
</organism>
<comment type="caution">
    <text evidence="2">The sequence shown here is derived from an EMBL/GenBank/DDBJ whole genome shotgun (WGS) entry which is preliminary data.</text>
</comment>
<proteinExistence type="predicted"/>
<dbReference type="PROSITE" id="PS51186">
    <property type="entry name" value="GNAT"/>
    <property type="match status" value="1"/>
</dbReference>
<feature type="domain" description="N-acetyltransferase" evidence="1">
    <location>
        <begin position="12"/>
        <end position="213"/>
    </location>
</feature>
<dbReference type="Pfam" id="PF00583">
    <property type="entry name" value="Acetyltransf_1"/>
    <property type="match status" value="1"/>
</dbReference>
<dbReference type="SUPFAM" id="SSF55729">
    <property type="entry name" value="Acyl-CoA N-acyltransferases (Nat)"/>
    <property type="match status" value="1"/>
</dbReference>
<protein>
    <submittedName>
        <fullName evidence="2">GNAT family N-acetyltransferase</fullName>
    </submittedName>
</protein>
<evidence type="ECO:0000313" key="2">
    <source>
        <dbReference type="EMBL" id="KAA8823492.1"/>
    </source>
</evidence>
<dbReference type="InterPro" id="IPR000182">
    <property type="entry name" value="GNAT_dom"/>
</dbReference>
<dbReference type="GO" id="GO:0016747">
    <property type="term" value="F:acyltransferase activity, transferring groups other than amino-acyl groups"/>
    <property type="evidence" value="ECO:0007669"/>
    <property type="project" value="InterPro"/>
</dbReference>
<sequence>MKHMQELEHETATIRPLQRDDHPALIDLVRRTWYADFSERIGMLAAEADWENCLARTTNAYTAVVDGKPVALILGRIDSRETRNRCNTHACRYLRLLGGLMRSREGLRAAHEIVGILALDRMLRSRASRSGHDYAAEVVLFALSPEAQGHGLGKRMFRRMLDDFRRSGMTKYFLFTDTSCNVGFYAHHGLERIASIDLDASRYHHDDMSFYLYEGAVPEHD</sequence>
<evidence type="ECO:0000259" key="1">
    <source>
        <dbReference type="PROSITE" id="PS51186"/>
    </source>
</evidence>
<dbReference type="Gene3D" id="3.40.630.30">
    <property type="match status" value="1"/>
</dbReference>
<evidence type="ECO:0000313" key="3">
    <source>
        <dbReference type="Proteomes" id="UP000326251"/>
    </source>
</evidence>
<dbReference type="InterPro" id="IPR016181">
    <property type="entry name" value="Acyl_CoA_acyltransferase"/>
</dbReference>
<accession>A0A5J5E3P7</accession>